<evidence type="ECO:0000256" key="10">
    <source>
        <dbReference type="PROSITE-ProRule" id="PRU00283"/>
    </source>
</evidence>
<dbReference type="GO" id="GO:0005737">
    <property type="term" value="C:cytoplasm"/>
    <property type="evidence" value="ECO:0007669"/>
    <property type="project" value="UniProtKB-ARBA"/>
</dbReference>
<reference evidence="13" key="1">
    <citation type="submission" date="2019-06" db="EMBL/GenBank/DDBJ databases">
        <authorList>
            <consortium name="Wellcome Sanger Institute Data Sharing"/>
        </authorList>
    </citation>
    <scope>NUCLEOTIDE SEQUENCE [LARGE SCALE GENOMIC DNA]</scope>
</reference>
<feature type="compositionally biased region" description="Polar residues" evidence="11">
    <location>
        <begin position="1810"/>
        <end position="1827"/>
    </location>
</feature>
<dbReference type="PRINTS" id="PR00380">
    <property type="entry name" value="KINESINHEAVY"/>
</dbReference>
<feature type="region of interest" description="Disordered" evidence="11">
    <location>
        <begin position="1749"/>
        <end position="1834"/>
    </location>
</feature>
<dbReference type="GO" id="GO:0005524">
    <property type="term" value="F:ATP binding"/>
    <property type="evidence" value="ECO:0007669"/>
    <property type="project" value="UniProtKB-UniRule"/>
</dbReference>
<comment type="subcellular location">
    <subcellularLocation>
        <location evidence="1">Cytoplasm</location>
        <location evidence="1">Cytoskeleton</location>
    </subcellularLocation>
</comment>
<dbReference type="InterPro" id="IPR000938">
    <property type="entry name" value="CAP-Gly_domain"/>
</dbReference>
<dbReference type="GO" id="GO:0008017">
    <property type="term" value="F:microtubule binding"/>
    <property type="evidence" value="ECO:0007669"/>
    <property type="project" value="InterPro"/>
</dbReference>
<feature type="region of interest" description="Disordered" evidence="11">
    <location>
        <begin position="1615"/>
        <end position="1642"/>
    </location>
</feature>
<dbReference type="GO" id="GO:0003777">
    <property type="term" value="F:microtubule motor activity"/>
    <property type="evidence" value="ECO:0007669"/>
    <property type="project" value="InterPro"/>
</dbReference>
<protein>
    <submittedName>
        <fullName evidence="13">Kinesin family member 13A</fullName>
    </submittedName>
</protein>
<dbReference type="InterPro" id="IPR000253">
    <property type="entry name" value="FHA_dom"/>
</dbReference>
<dbReference type="Gene3D" id="6.10.250.2520">
    <property type="match status" value="1"/>
</dbReference>
<dbReference type="SUPFAM" id="SSF52540">
    <property type="entry name" value="P-loop containing nucleoside triphosphate hydrolases"/>
    <property type="match status" value="1"/>
</dbReference>
<evidence type="ECO:0000259" key="12">
    <source>
        <dbReference type="PROSITE" id="PS50067"/>
    </source>
</evidence>
<keyword evidence="9" id="KW-0206">Cytoskeleton</keyword>
<dbReference type="InterPro" id="IPR008984">
    <property type="entry name" value="SMAD_FHA_dom_sf"/>
</dbReference>
<accession>A0A672J3P4</accession>
<evidence type="ECO:0000256" key="1">
    <source>
        <dbReference type="ARBA" id="ARBA00004245"/>
    </source>
</evidence>
<evidence type="ECO:0000256" key="3">
    <source>
        <dbReference type="ARBA" id="ARBA00022553"/>
    </source>
</evidence>
<dbReference type="CDD" id="cd01365">
    <property type="entry name" value="KISc_KIF1A_KIF1B"/>
    <property type="match status" value="1"/>
</dbReference>
<keyword evidence="8 10" id="KW-0505">Motor protein</keyword>
<evidence type="ECO:0000256" key="9">
    <source>
        <dbReference type="ARBA" id="ARBA00023212"/>
    </source>
</evidence>
<feature type="region of interest" description="Disordered" evidence="11">
    <location>
        <begin position="1540"/>
        <end position="1566"/>
    </location>
</feature>
<name>A0A672J3P4_SALFA</name>
<dbReference type="InterPro" id="IPR027417">
    <property type="entry name" value="P-loop_NTPase"/>
</dbReference>
<dbReference type="InterPro" id="IPR001752">
    <property type="entry name" value="Kinesin_motor_dom"/>
</dbReference>
<gene>
    <name evidence="13" type="primary">kif13a</name>
</gene>
<reference evidence="13" key="2">
    <citation type="submission" date="2025-08" db="UniProtKB">
        <authorList>
            <consortium name="Ensembl"/>
        </authorList>
    </citation>
    <scope>IDENTIFICATION</scope>
</reference>
<dbReference type="Gene3D" id="2.30.30.190">
    <property type="entry name" value="CAP Gly-rich-like domain"/>
    <property type="match status" value="1"/>
</dbReference>
<evidence type="ECO:0000256" key="11">
    <source>
        <dbReference type="SAM" id="MobiDB-lite"/>
    </source>
</evidence>
<feature type="domain" description="Kinesin motor" evidence="12">
    <location>
        <begin position="5"/>
        <end position="342"/>
    </location>
</feature>
<dbReference type="InterPro" id="IPR022140">
    <property type="entry name" value="Kinesin-like_KIF1-typ"/>
</dbReference>
<dbReference type="InterPro" id="IPR022164">
    <property type="entry name" value="Kinesin-like"/>
</dbReference>
<evidence type="ECO:0000256" key="5">
    <source>
        <dbReference type="ARBA" id="ARBA00022741"/>
    </source>
</evidence>
<dbReference type="FunFam" id="3.40.850.10:FF:000010">
    <property type="entry name" value="Kinesin family member 13A"/>
    <property type="match status" value="1"/>
</dbReference>
<keyword evidence="3" id="KW-0597">Phosphoprotein</keyword>
<dbReference type="SMART" id="SM00240">
    <property type="entry name" value="FHA"/>
    <property type="match status" value="1"/>
</dbReference>
<dbReference type="Pfam" id="PF00225">
    <property type="entry name" value="Kinesin"/>
    <property type="match status" value="1"/>
</dbReference>
<evidence type="ECO:0000256" key="2">
    <source>
        <dbReference type="ARBA" id="ARBA00022490"/>
    </source>
</evidence>
<dbReference type="InterPro" id="IPR032405">
    <property type="entry name" value="Kinesin_assoc"/>
</dbReference>
<proteinExistence type="inferred from homology"/>
<evidence type="ECO:0000256" key="8">
    <source>
        <dbReference type="ARBA" id="ARBA00023175"/>
    </source>
</evidence>
<keyword evidence="5 10" id="KW-0547">Nucleotide-binding</keyword>
<dbReference type="Pfam" id="PF00498">
    <property type="entry name" value="FHA"/>
    <property type="match status" value="1"/>
</dbReference>
<dbReference type="Pfam" id="PF12473">
    <property type="entry name" value="DUF3694"/>
    <property type="match status" value="1"/>
</dbReference>
<dbReference type="PANTHER" id="PTHR47117">
    <property type="entry name" value="STAR-RELATED LIPID TRANSFER PROTEIN 9"/>
    <property type="match status" value="1"/>
</dbReference>
<keyword evidence="14" id="KW-1185">Reference proteome</keyword>
<keyword evidence="7" id="KW-0175">Coiled coil</keyword>
<evidence type="ECO:0000256" key="4">
    <source>
        <dbReference type="ARBA" id="ARBA00022701"/>
    </source>
</evidence>
<dbReference type="GO" id="GO:0007018">
    <property type="term" value="P:microtubule-based movement"/>
    <property type="evidence" value="ECO:0007669"/>
    <property type="project" value="InterPro"/>
</dbReference>
<dbReference type="Proteomes" id="UP000472267">
    <property type="component" value="Chromosome 11"/>
</dbReference>
<feature type="compositionally biased region" description="Low complexity" evidence="11">
    <location>
        <begin position="1749"/>
        <end position="1769"/>
    </location>
</feature>
<dbReference type="Gene3D" id="3.40.850.10">
    <property type="entry name" value="Kinesin motor domain"/>
    <property type="match status" value="1"/>
</dbReference>
<dbReference type="SUPFAM" id="SSF49879">
    <property type="entry name" value="SMAD/FHA domain"/>
    <property type="match status" value="1"/>
</dbReference>
<organism evidence="13 14">
    <name type="scientific">Salarias fasciatus</name>
    <name type="common">Jewelled blenny</name>
    <name type="synonym">Blennius fasciatus</name>
    <dbReference type="NCBI Taxonomy" id="181472"/>
    <lineage>
        <taxon>Eukaryota</taxon>
        <taxon>Metazoa</taxon>
        <taxon>Chordata</taxon>
        <taxon>Craniata</taxon>
        <taxon>Vertebrata</taxon>
        <taxon>Euteleostomi</taxon>
        <taxon>Actinopterygii</taxon>
        <taxon>Neopterygii</taxon>
        <taxon>Teleostei</taxon>
        <taxon>Neoteleostei</taxon>
        <taxon>Acanthomorphata</taxon>
        <taxon>Ovalentaria</taxon>
        <taxon>Blenniimorphae</taxon>
        <taxon>Blenniiformes</taxon>
        <taxon>Blennioidei</taxon>
        <taxon>Blenniidae</taxon>
        <taxon>Salariinae</taxon>
        <taxon>Salarias</taxon>
    </lineage>
</organism>
<reference evidence="13" key="3">
    <citation type="submission" date="2025-09" db="UniProtKB">
        <authorList>
            <consortium name="Ensembl"/>
        </authorList>
    </citation>
    <scope>IDENTIFICATION</scope>
</reference>
<dbReference type="SUPFAM" id="SSF74924">
    <property type="entry name" value="Cap-Gly domain"/>
    <property type="match status" value="1"/>
</dbReference>
<comment type="similarity">
    <text evidence="10">Belongs to the TRAFAC class myosin-kinesin ATPase superfamily. Kinesin family.</text>
</comment>
<feature type="binding site" evidence="10">
    <location>
        <begin position="92"/>
        <end position="99"/>
    </location>
    <ligand>
        <name>ATP</name>
        <dbReference type="ChEBI" id="CHEBI:30616"/>
    </ligand>
</feature>
<keyword evidence="4" id="KW-0493">Microtubule</keyword>
<dbReference type="Pfam" id="PF16183">
    <property type="entry name" value="Kinesin_assoc"/>
    <property type="match status" value="1"/>
</dbReference>
<feature type="region of interest" description="Disordered" evidence="11">
    <location>
        <begin position="626"/>
        <end position="651"/>
    </location>
</feature>
<dbReference type="Pfam" id="PF12423">
    <property type="entry name" value="KIF1B"/>
    <property type="match status" value="1"/>
</dbReference>
<evidence type="ECO:0000256" key="6">
    <source>
        <dbReference type="ARBA" id="ARBA00022840"/>
    </source>
</evidence>
<feature type="region of interest" description="Disordered" evidence="11">
    <location>
        <begin position="1685"/>
        <end position="1736"/>
    </location>
</feature>
<evidence type="ECO:0000313" key="13">
    <source>
        <dbReference type="Ensembl" id="ENSSFAP00005048823.1"/>
    </source>
</evidence>
<dbReference type="Ensembl" id="ENSSFAT00005050441.1">
    <property type="protein sequence ID" value="ENSSFAP00005048823.1"/>
    <property type="gene ID" value="ENSSFAG00005022696.1"/>
</dbReference>
<evidence type="ECO:0000256" key="7">
    <source>
        <dbReference type="ARBA" id="ARBA00023054"/>
    </source>
</evidence>
<dbReference type="GO" id="GO:0005874">
    <property type="term" value="C:microtubule"/>
    <property type="evidence" value="ECO:0007669"/>
    <property type="project" value="UniProtKB-KW"/>
</dbReference>
<dbReference type="InterPro" id="IPR019821">
    <property type="entry name" value="Kinesin_motor_CS"/>
</dbReference>
<evidence type="ECO:0000313" key="14">
    <source>
        <dbReference type="Proteomes" id="UP000472267"/>
    </source>
</evidence>
<dbReference type="GO" id="GO:0045184">
    <property type="term" value="P:establishment of protein localization"/>
    <property type="evidence" value="ECO:0007669"/>
    <property type="project" value="UniProtKB-ARBA"/>
</dbReference>
<sequence length="1875" mass="208090">MSDTKVKVAVRVRPMNRREIELNTKCVVDMEDNQTVLHPPPSNVFAFDHCFWSMDESNVPKYAGQEVVFKCLGEGILENAFQGYNACIFAYGQTGSGKSFSMMGNGEQPGLIPRLCCSLFERVHCEANEAHTFKVEVSYMEIYNEKVRDLLDPKGSRQSLKVREHKVLGPYVDGLSQLAVTSYEDIEVLMSEGNKSRTVAATNMNEESSRSHAVFSIIVTQTLYDLKSGNSGEKVSKMSLVDLAGSERVSKTGAAGERLKEGSNINKSLTTLGCVISALADQSGGKGKAKFVPYRDSVLTWLLKDNLGGNSKTAMIATVSPAADNYEETLSTLRYADRAKRIVNHAVVNEDPNARIIRELREEVEKLKVQLSQAESLKAPELKDKLQESEKLIQEMTVTWEEKLRKTEEIATERQKQLESMGISLETSGIKVGEDKCFLVNLNADPALNELLVYYLKEHTRVGADTSQDIQLFGIGIQPEHCVLELCPDGDVTLMPLGNARSCVNGTMIDSLVHLWHGDRILWGNNHFFRINLPKRKRRDRLKELERASPRESFVEADVETASEASSEQDYSYEFAQMEVMMKTLGNNDPMQNVVQVLEKQYLEEKRTALEEQRMMYERELESLRQQLSPEKTPQHHRSSSDRLTFPTHTPHSKLRLWTEERDELFRQSLSRLREQVVKANTLVREANFLAEEMNKLTDYQVTLQIPAANLSANRKRGVIVSEPAIQVRRKGKGTQVWTIEKLENKLVDMRDHYRDWKEANSKHCDPFYEAQENHNLIGVANIFLECLFHDVKLQYAVPIISQQGEVAGRLHIELMRVSGAVPERLSGGDDSSENSSESSCYEVMDTNGEIVHMAKRLTCRVRIREATGLPLNLSNFVFCQYTFWEYGEPTVAPPMVSPDRPSPRSPDSHFTVQFDHCKDYAVHVTDEFLEFISDGALAIEVWGHRCAGNGRSLWELDALEAKTQTLRDRWSEVSRRIELWVSIQELNEQGEYSSVELHPGKDISTGGVFQLRQGHSRRLQVCVKPVQNSGTLPLLVEAVLSVSIGCVSVRSIKLQRPLDSYQREVEDDMDSYQEEDLNCVRERWSDALIKRREYLDEQIKKIINKHEKSEEDIEREARLVEQWVGLTEERNAVLVPAPGSGIPGAPADWIPPAGMEAHTPVLFLDLNADNLTVNEQLTGPHAAGVNSILPKEHGSQFFYLPIIRHSDEEVSAACSWDSSIHDSVHLNRVTSPNERIYLIIKATVQLSHPASMELVLRKRIAVNIYNKQSFTQSLKRRMSLKNTLYSCGVSYEIVSNIPKASEEPEERETLALMAARGDSEETQDGETYIEKYTRGVLEVENILSLERLRQAVTVKEALAAKGRHLRRSISTPNVQQSSCSKTDLTGCDDEDCKRKCILLDIHVIDKCFNPGLVPESPTFFGSSPFKVLSPQPPKFLKSLLPVKEENKAKRALEARPLLGQEVRRTQLNSGSLHVSFVSCVRVFPQDSDDEETAAGMTLSLNRGSQDQSGFQAYIPEDFANFEIYNATLESQEGLRSELKEASRCGSGSGEREVSRSPTASSCTSGYFSHSASSATLSDMPFSASESSDHLSCPARDSYDPLGCAAARGCAQTKGVSAGSDTHQPPLSTGGGQDPLSHSASSPLSIPNCTVKQPFSCVLSTSQEFTDFKGADDSIAEGDLPHFTEGWQQEVPANQQKKTENTDSRLLSDSPEASRPEKASCSCPNSEPPAGVGVSHPNTAVVCTSARAPSSEIPPSAAPIIPSASVSHPAVPPSVTPSPTQAPRAGGEPLVQEPAQGDLPHGSPCPSPNPSSTEPSGDSSGDESTPVAQLPDWMAPGEQVWVGKRRGTVHYVGGVEFAKGIWIGVKLDMAVGESF</sequence>
<dbReference type="FunFam" id="2.60.200.20:FF:000002">
    <property type="entry name" value="Kinesin family member 13A"/>
    <property type="match status" value="1"/>
</dbReference>
<dbReference type="Gene3D" id="2.60.200.20">
    <property type="match status" value="1"/>
</dbReference>
<dbReference type="Pfam" id="PF01302">
    <property type="entry name" value="CAP_GLY"/>
    <property type="match status" value="1"/>
</dbReference>
<dbReference type="PROSITE" id="PS50067">
    <property type="entry name" value="KINESIN_MOTOR_2"/>
    <property type="match status" value="1"/>
</dbReference>
<dbReference type="SMART" id="SM00129">
    <property type="entry name" value="KISc"/>
    <property type="match status" value="1"/>
</dbReference>
<dbReference type="InterPro" id="IPR036859">
    <property type="entry name" value="CAP-Gly_dom_sf"/>
</dbReference>
<keyword evidence="2" id="KW-0963">Cytoplasm</keyword>
<dbReference type="PROSITE" id="PS00411">
    <property type="entry name" value="KINESIN_MOTOR_1"/>
    <property type="match status" value="1"/>
</dbReference>
<keyword evidence="6 10" id="KW-0067">ATP-binding</keyword>
<dbReference type="InterPro" id="IPR036961">
    <property type="entry name" value="Kinesin_motor_dom_sf"/>
</dbReference>